<dbReference type="SUPFAM" id="SSF53649">
    <property type="entry name" value="Alkaline phosphatase-like"/>
    <property type="match status" value="1"/>
</dbReference>
<keyword evidence="9 11" id="KW-0472">Membrane</keyword>
<dbReference type="GO" id="GO:0006506">
    <property type="term" value="P:GPI anchor biosynthetic process"/>
    <property type="evidence" value="ECO:0007669"/>
    <property type="project" value="UniProtKB-KW"/>
</dbReference>
<keyword evidence="7" id="KW-0256">Endoplasmic reticulum</keyword>
<evidence type="ECO:0000256" key="10">
    <source>
        <dbReference type="ARBA" id="ARBA00023180"/>
    </source>
</evidence>
<feature type="transmembrane region" description="Helical" evidence="11">
    <location>
        <begin position="591"/>
        <end position="608"/>
    </location>
</feature>
<dbReference type="InterPro" id="IPR045687">
    <property type="entry name" value="PIGG/GPI7_C"/>
</dbReference>
<evidence type="ECO:0000256" key="3">
    <source>
        <dbReference type="ARBA" id="ARBA00005315"/>
    </source>
</evidence>
<reference evidence="13" key="1">
    <citation type="submission" date="2023-03" db="UniProtKB">
        <authorList>
            <consortium name="EnsemblPlants"/>
        </authorList>
    </citation>
    <scope>IDENTIFICATION</scope>
</reference>
<dbReference type="Pfam" id="PF01663">
    <property type="entry name" value="Phosphodiest"/>
    <property type="match status" value="1"/>
</dbReference>
<evidence type="ECO:0000256" key="7">
    <source>
        <dbReference type="ARBA" id="ARBA00022824"/>
    </source>
</evidence>
<evidence type="ECO:0000259" key="12">
    <source>
        <dbReference type="Pfam" id="PF19316"/>
    </source>
</evidence>
<dbReference type="CDD" id="cd16024">
    <property type="entry name" value="GPI_EPT_2"/>
    <property type="match status" value="1"/>
</dbReference>
<dbReference type="InterPro" id="IPR039527">
    <property type="entry name" value="PIGG/GPI7"/>
</dbReference>
<dbReference type="Gene3D" id="3.40.720.10">
    <property type="entry name" value="Alkaline Phosphatase, subunit A"/>
    <property type="match status" value="1"/>
</dbReference>
<feature type="transmembrane region" description="Helical" evidence="11">
    <location>
        <begin position="670"/>
        <end position="692"/>
    </location>
</feature>
<dbReference type="GO" id="GO:0005789">
    <property type="term" value="C:endoplasmic reticulum membrane"/>
    <property type="evidence" value="ECO:0007669"/>
    <property type="project" value="UniProtKB-SubCell"/>
</dbReference>
<feature type="domain" description="GPI ethanolamine phosphate transferase 2 C-terminal" evidence="12">
    <location>
        <begin position="590"/>
        <end position="699"/>
    </location>
</feature>
<feature type="transmembrane region" description="Helical" evidence="11">
    <location>
        <begin position="12"/>
        <end position="33"/>
    </location>
</feature>
<sequence>MSSSLTCIRLTLFTVAAVAFQIIGLSFFVFGFFPVKPALSGDSGSESFHAPTCYSMGNESVRDLPPYDLQSLYQELSGLPPLFDRLILMVIDGLPAEFVLGKDDRPPNKALMEAMPYTQSLLANGIAKGYHAKAAPPTVTMPRLKAIVSGAIGGFLDVAFNFNTQALLDDNLLGQFSKVGWKMVMCGDETWLKLFPGHFMRHDGVSSFFVKDTVEVDKNVSRHLSYELSKNDWNLLILHYLGLDHVGHTGGRNSPLMAPKLMEMDEVVKMIHASAIMNPDDKRTLLVVASDHGMTENGNHGGSSYEETDSLLLFIGSKSHATHFSSIISNDVNQVPGFPCGSFPCDGFSGDQGYNSNDIMEKFCRLYLRSAFLHDSWISTELSRSDNREEKSEIIAAYYEFLINANQWLSHKATDKPSTVIVFGVMSMFLSFLIFSISIYSIIQESYSGEKQLSNGIFTQHLDEGRGMKIVLVVGFNFLMSGLLVFYHILRYQHNASLPSSNAATSLAQIIYATLGVSTVGTVLAVPWIMPIQISKACCRDHNHNSAVSYPLKIGSRSQYPELIYSLHIIGWVYIGSWCLLQLLLQQPVNSVVTLLILMQIFASFLFFSQGMLQQKQWVEDLYSLKDFLQLWLFKCMLILDGMAGHFALGNSNSLATVDVAGAFIGISNYSALLSGILMFIITYASPTLLLLSMVMYISIKNLETAASPQNVDSGHVLKRILGLPCLVFIRMCHDCVCLDGSLCRGNDSNLCIYGVGAAQKVLEAPLVTRDKSPSILSDSLDLYRRFSPHYTFLNFQNQF</sequence>
<keyword evidence="5" id="KW-0808">Transferase</keyword>
<feature type="transmembrane region" description="Helical" evidence="11">
    <location>
        <begin position="563"/>
        <end position="585"/>
    </location>
</feature>
<keyword evidence="10" id="KW-0325">Glycoprotein</keyword>
<comment type="subcellular location">
    <subcellularLocation>
        <location evidence="1">Endoplasmic reticulum membrane</location>
        <topology evidence="1">Multi-pass membrane protein</topology>
    </subcellularLocation>
</comment>
<dbReference type="AlphaFoldDB" id="A0A9I9CSL6"/>
<dbReference type="Pfam" id="PF19316">
    <property type="entry name" value="PIGO_PIGG"/>
    <property type="match status" value="1"/>
</dbReference>
<evidence type="ECO:0000256" key="5">
    <source>
        <dbReference type="ARBA" id="ARBA00022679"/>
    </source>
</evidence>
<dbReference type="InterPro" id="IPR037674">
    <property type="entry name" value="PIG-G_N"/>
</dbReference>
<accession>A0A9I9CSL6</accession>
<evidence type="ECO:0000256" key="1">
    <source>
        <dbReference type="ARBA" id="ARBA00004477"/>
    </source>
</evidence>
<dbReference type="InterPro" id="IPR017850">
    <property type="entry name" value="Alkaline_phosphatase_core_sf"/>
</dbReference>
<protein>
    <recommendedName>
        <fullName evidence="12">GPI ethanolamine phosphate transferase 2 C-terminal domain-containing protein</fullName>
    </recommendedName>
</protein>
<evidence type="ECO:0000256" key="9">
    <source>
        <dbReference type="ARBA" id="ARBA00023136"/>
    </source>
</evidence>
<dbReference type="Gramene" id="MELO3C007718.2.1">
    <property type="protein sequence ID" value="MELO3C007718.2.1"/>
    <property type="gene ID" value="MELO3C007718.2"/>
</dbReference>
<evidence type="ECO:0000256" key="2">
    <source>
        <dbReference type="ARBA" id="ARBA00004687"/>
    </source>
</evidence>
<dbReference type="PANTHER" id="PTHR23072:SF0">
    <property type="entry name" value="GPI ETHANOLAMINE PHOSPHATE TRANSFERASE 2"/>
    <property type="match status" value="1"/>
</dbReference>
<keyword evidence="8 11" id="KW-1133">Transmembrane helix</keyword>
<name>A0A9I9CSL6_CUCME</name>
<keyword evidence="6 11" id="KW-0812">Transmembrane</keyword>
<feature type="transmembrane region" description="Helical" evidence="11">
    <location>
        <begin position="510"/>
        <end position="530"/>
    </location>
</feature>
<dbReference type="InterPro" id="IPR002591">
    <property type="entry name" value="Phosphodiest/P_Trfase"/>
</dbReference>
<feature type="transmembrane region" description="Helical" evidence="11">
    <location>
        <begin position="470"/>
        <end position="490"/>
    </location>
</feature>
<comment type="similarity">
    <text evidence="3">Belongs to the PIGG/PIGN/PIGO family. PIGG subfamily.</text>
</comment>
<evidence type="ECO:0000256" key="4">
    <source>
        <dbReference type="ARBA" id="ARBA00022502"/>
    </source>
</evidence>
<organism evidence="13">
    <name type="scientific">Cucumis melo</name>
    <name type="common">Muskmelon</name>
    <dbReference type="NCBI Taxonomy" id="3656"/>
    <lineage>
        <taxon>Eukaryota</taxon>
        <taxon>Viridiplantae</taxon>
        <taxon>Streptophyta</taxon>
        <taxon>Embryophyta</taxon>
        <taxon>Tracheophyta</taxon>
        <taxon>Spermatophyta</taxon>
        <taxon>Magnoliopsida</taxon>
        <taxon>eudicotyledons</taxon>
        <taxon>Gunneridae</taxon>
        <taxon>Pentapetalae</taxon>
        <taxon>rosids</taxon>
        <taxon>fabids</taxon>
        <taxon>Cucurbitales</taxon>
        <taxon>Cucurbitaceae</taxon>
        <taxon>Benincaseae</taxon>
        <taxon>Cucumis</taxon>
    </lineage>
</organism>
<dbReference type="GO" id="GO:0051267">
    <property type="term" value="F:CP2 mannose-ethanolamine phosphotransferase activity"/>
    <property type="evidence" value="ECO:0007669"/>
    <property type="project" value="TreeGrafter"/>
</dbReference>
<evidence type="ECO:0000256" key="6">
    <source>
        <dbReference type="ARBA" id="ARBA00022692"/>
    </source>
</evidence>
<comment type="pathway">
    <text evidence="2">Glycolipid biosynthesis; glycosylphosphatidylinositol-anchor biosynthesis.</text>
</comment>
<keyword evidence="4" id="KW-0337">GPI-anchor biosynthesis</keyword>
<evidence type="ECO:0000256" key="11">
    <source>
        <dbReference type="SAM" id="Phobius"/>
    </source>
</evidence>
<feature type="transmembrane region" description="Helical" evidence="11">
    <location>
        <begin position="629"/>
        <end position="650"/>
    </location>
</feature>
<feature type="transmembrane region" description="Helical" evidence="11">
    <location>
        <begin position="420"/>
        <end position="443"/>
    </location>
</feature>
<evidence type="ECO:0000256" key="8">
    <source>
        <dbReference type="ARBA" id="ARBA00022989"/>
    </source>
</evidence>
<dbReference type="EnsemblPlants" id="MELO3C007718.2.1">
    <property type="protein sequence ID" value="MELO3C007718.2.1"/>
    <property type="gene ID" value="MELO3C007718.2"/>
</dbReference>
<proteinExistence type="inferred from homology"/>
<evidence type="ECO:0000313" key="13">
    <source>
        <dbReference type="EnsemblPlants" id="MELO3C007718.2.1"/>
    </source>
</evidence>
<dbReference type="PANTHER" id="PTHR23072">
    <property type="entry name" value="PHOSPHATIDYLINOSITOL GLYCAN-RELATED"/>
    <property type="match status" value="1"/>
</dbReference>